<keyword evidence="1" id="KW-0732">Signal</keyword>
<dbReference type="EMBL" id="JBHRYB010000013">
    <property type="protein sequence ID" value="MFC3681190.1"/>
    <property type="molecule type" value="Genomic_DNA"/>
</dbReference>
<evidence type="ECO:0000256" key="1">
    <source>
        <dbReference type="SAM" id="SignalP"/>
    </source>
</evidence>
<protein>
    <submittedName>
        <fullName evidence="3">Glycine betaine/L-proline ABC transporter substrate-binding protein ProX</fullName>
    </submittedName>
</protein>
<dbReference type="NCBIfam" id="NF008334">
    <property type="entry name" value="PRK11119.1"/>
    <property type="match status" value="1"/>
</dbReference>
<dbReference type="Gene3D" id="3.40.190.100">
    <property type="entry name" value="Glycine betaine-binding periplasmic protein, domain 2"/>
    <property type="match status" value="1"/>
</dbReference>
<evidence type="ECO:0000313" key="3">
    <source>
        <dbReference type="EMBL" id="MFC3681190.1"/>
    </source>
</evidence>
<feature type="chain" id="PRO_5046595122" evidence="1">
    <location>
        <begin position="22"/>
        <end position="345"/>
    </location>
</feature>
<keyword evidence="4" id="KW-1185">Reference proteome</keyword>
<proteinExistence type="predicted"/>
<dbReference type="RefSeq" id="WP_376867449.1">
    <property type="nucleotide sequence ID" value="NZ_JBHRYB010000013.1"/>
</dbReference>
<dbReference type="Pfam" id="PF04069">
    <property type="entry name" value="OpuAC"/>
    <property type="match status" value="1"/>
</dbReference>
<dbReference type="Proteomes" id="UP001595722">
    <property type="component" value="Unassembled WGS sequence"/>
</dbReference>
<sequence>MKFFKAAAALPLLATALWGCSEQTAEKTAEAAGQPAAAAAQPGDGVVVKGFHSPIAEEKFQSVLINRALAELGYDVQPLQEVEYGAGYSAIAQNDIQWMAVSWDPLHNATYKNSGGDEKFVKKGYYITGAAQGYLMDKATAEKYKIDSIDDLKDPEIARLFDVSGDGKADLTGCQPGWGCEKVINHQLDAFELRDTVNHVQGSYAAIISDTITRYKAGEPILYYTWTPYWVSGVLVPGQDVVWLEVPRSEHPQGIDTRLPNGKNYGFSVNSERIVANRSFAEANPAAAKLFEVATLDINAVSAQNKLVADGENTEADIQRHADNWIKNNQQAFDSWLQQARAAAQ</sequence>
<accession>A0ABV7VV50</accession>
<comment type="caution">
    <text evidence="3">The sequence shown here is derived from an EMBL/GenBank/DDBJ whole genome shotgun (WGS) entry which is preliminary data.</text>
</comment>
<name>A0ABV7VV50_9GAMM</name>
<gene>
    <name evidence="3" type="primary">proX</name>
    <name evidence="3" type="ORF">ACFOMG_13880</name>
</gene>
<dbReference type="InterPro" id="IPR007210">
    <property type="entry name" value="ABC_Gly_betaine_transp_sub-bd"/>
</dbReference>
<dbReference type="CDD" id="cd13638">
    <property type="entry name" value="PBP2_EcProx_like"/>
    <property type="match status" value="1"/>
</dbReference>
<dbReference type="SUPFAM" id="SSF53850">
    <property type="entry name" value="Periplasmic binding protein-like II"/>
    <property type="match status" value="1"/>
</dbReference>
<evidence type="ECO:0000259" key="2">
    <source>
        <dbReference type="Pfam" id="PF04069"/>
    </source>
</evidence>
<feature type="domain" description="ABC-type glycine betaine transport system substrate-binding" evidence="2">
    <location>
        <begin position="54"/>
        <end position="328"/>
    </location>
</feature>
<organism evidence="3 4">
    <name type="scientific">Bacterioplanoides pacificum</name>
    <dbReference type="NCBI Taxonomy" id="1171596"/>
    <lineage>
        <taxon>Bacteria</taxon>
        <taxon>Pseudomonadati</taxon>
        <taxon>Pseudomonadota</taxon>
        <taxon>Gammaproteobacteria</taxon>
        <taxon>Oceanospirillales</taxon>
        <taxon>Oceanospirillaceae</taxon>
        <taxon>Bacterioplanoides</taxon>
    </lineage>
</organism>
<feature type="signal peptide" evidence="1">
    <location>
        <begin position="1"/>
        <end position="21"/>
    </location>
</feature>
<reference evidence="4" key="1">
    <citation type="journal article" date="2019" name="Int. J. Syst. Evol. Microbiol.">
        <title>The Global Catalogue of Microorganisms (GCM) 10K type strain sequencing project: providing services to taxonomists for standard genome sequencing and annotation.</title>
        <authorList>
            <consortium name="The Broad Institute Genomics Platform"/>
            <consortium name="The Broad Institute Genome Sequencing Center for Infectious Disease"/>
            <person name="Wu L."/>
            <person name="Ma J."/>
        </authorList>
    </citation>
    <scope>NUCLEOTIDE SEQUENCE [LARGE SCALE GENOMIC DNA]</scope>
    <source>
        <strain evidence="4">KCTC 42424</strain>
    </source>
</reference>
<dbReference type="Gene3D" id="3.40.190.10">
    <property type="entry name" value="Periplasmic binding protein-like II"/>
    <property type="match status" value="1"/>
</dbReference>
<evidence type="ECO:0000313" key="4">
    <source>
        <dbReference type="Proteomes" id="UP001595722"/>
    </source>
</evidence>